<dbReference type="EMBL" id="PFRH01000054">
    <property type="protein sequence ID" value="PJC52695.1"/>
    <property type="molecule type" value="Genomic_DNA"/>
</dbReference>
<proteinExistence type="predicted"/>
<comment type="caution">
    <text evidence="1">The sequence shown here is derived from an EMBL/GenBank/DDBJ whole genome shotgun (WGS) entry which is preliminary data.</text>
</comment>
<organism evidence="1 2">
    <name type="scientific">Candidatus Magasanikbacteria bacterium CG_4_9_14_0_2_um_filter_42_11</name>
    <dbReference type="NCBI Taxonomy" id="1974643"/>
    <lineage>
        <taxon>Bacteria</taxon>
        <taxon>Candidatus Magasanikiibacteriota</taxon>
    </lineage>
</organism>
<evidence type="ECO:0000313" key="1">
    <source>
        <dbReference type="EMBL" id="PJC52695.1"/>
    </source>
</evidence>
<dbReference type="NCBIfam" id="TIGR04256">
    <property type="entry name" value="GxxExxY"/>
    <property type="match status" value="1"/>
</dbReference>
<dbReference type="Pfam" id="PF13366">
    <property type="entry name" value="PDDEXK_3"/>
    <property type="match status" value="1"/>
</dbReference>
<name>A0A2M8FAC9_9BACT</name>
<gene>
    <name evidence="1" type="ORF">CO030_01490</name>
</gene>
<protein>
    <submittedName>
        <fullName evidence="1">GxxExxY protein</fullName>
    </submittedName>
</protein>
<dbReference type="AlphaFoldDB" id="A0A2M8FAC9"/>
<accession>A0A2M8FAC9</accession>
<dbReference type="Proteomes" id="UP000231456">
    <property type="component" value="Unassembled WGS sequence"/>
</dbReference>
<dbReference type="InterPro" id="IPR026350">
    <property type="entry name" value="GxxExxY"/>
</dbReference>
<evidence type="ECO:0000313" key="2">
    <source>
        <dbReference type="Proteomes" id="UP000231456"/>
    </source>
</evidence>
<sequence>MNVSQVKRKDLLYPELSYIINGALFEVYKELGGGHKEVYYQKAMALALKEKGISYIEQYSVPLTFKGSIVGKYYLDFLVEDKIILELKRGKLMPYAMIQQTKEYLIATNLQLAIIGCFTHQGAYPKRIINHELLG</sequence>
<reference evidence="2" key="1">
    <citation type="submission" date="2017-09" db="EMBL/GenBank/DDBJ databases">
        <title>Depth-based differentiation of microbial function through sediment-hosted aquifers and enrichment of novel symbionts in the deep terrestrial subsurface.</title>
        <authorList>
            <person name="Probst A.J."/>
            <person name="Ladd B."/>
            <person name="Jarett J.K."/>
            <person name="Geller-Mcgrath D.E."/>
            <person name="Sieber C.M.K."/>
            <person name="Emerson J.B."/>
            <person name="Anantharaman K."/>
            <person name="Thomas B.C."/>
            <person name="Malmstrom R."/>
            <person name="Stieglmeier M."/>
            <person name="Klingl A."/>
            <person name="Woyke T."/>
            <person name="Ryan C.M."/>
            <person name="Banfield J.F."/>
        </authorList>
    </citation>
    <scope>NUCLEOTIDE SEQUENCE [LARGE SCALE GENOMIC DNA]</scope>
</reference>